<proteinExistence type="predicted"/>
<keyword evidence="2" id="KW-1185">Reference proteome</keyword>
<evidence type="ECO:0000313" key="2">
    <source>
        <dbReference type="Proteomes" id="UP000688137"/>
    </source>
</evidence>
<reference evidence="1" key="1">
    <citation type="submission" date="2021-01" db="EMBL/GenBank/DDBJ databases">
        <authorList>
            <consortium name="Genoscope - CEA"/>
            <person name="William W."/>
        </authorList>
    </citation>
    <scope>NUCLEOTIDE SEQUENCE</scope>
</reference>
<accession>A0A8S1LNV8</accession>
<dbReference type="AlphaFoldDB" id="A0A8S1LNV8"/>
<evidence type="ECO:0000313" key="1">
    <source>
        <dbReference type="EMBL" id="CAD8068499.1"/>
    </source>
</evidence>
<gene>
    <name evidence="1" type="ORF">PPRIM_AZ9-3.1.T0420190</name>
</gene>
<dbReference type="Proteomes" id="UP000688137">
    <property type="component" value="Unassembled WGS sequence"/>
</dbReference>
<protein>
    <submittedName>
        <fullName evidence="1">Uncharacterized protein</fullName>
    </submittedName>
</protein>
<sequence>MGICTSKPQPRQQQKLEVRIQTITNTQADRQISQASFYRSIDRGYQIAQEHDAF</sequence>
<organism evidence="1 2">
    <name type="scientific">Paramecium primaurelia</name>
    <dbReference type="NCBI Taxonomy" id="5886"/>
    <lineage>
        <taxon>Eukaryota</taxon>
        <taxon>Sar</taxon>
        <taxon>Alveolata</taxon>
        <taxon>Ciliophora</taxon>
        <taxon>Intramacronucleata</taxon>
        <taxon>Oligohymenophorea</taxon>
        <taxon>Peniculida</taxon>
        <taxon>Parameciidae</taxon>
        <taxon>Paramecium</taxon>
    </lineage>
</organism>
<dbReference type="EMBL" id="CAJJDM010000041">
    <property type="protein sequence ID" value="CAD8068499.1"/>
    <property type="molecule type" value="Genomic_DNA"/>
</dbReference>
<name>A0A8S1LNV8_PARPR</name>
<comment type="caution">
    <text evidence="1">The sequence shown here is derived from an EMBL/GenBank/DDBJ whole genome shotgun (WGS) entry which is preliminary data.</text>
</comment>